<evidence type="ECO:0000313" key="1">
    <source>
        <dbReference type="EMBL" id="OCH90279.1"/>
    </source>
</evidence>
<dbReference type="AlphaFoldDB" id="A0A8E2DLV8"/>
<proteinExistence type="predicted"/>
<keyword evidence="2" id="KW-1185">Reference proteome</keyword>
<dbReference type="Proteomes" id="UP000250043">
    <property type="component" value="Unassembled WGS sequence"/>
</dbReference>
<reference evidence="1 2" key="1">
    <citation type="submission" date="2016-07" db="EMBL/GenBank/DDBJ databases">
        <title>Draft genome of the white-rot fungus Obba rivulosa 3A-2.</title>
        <authorList>
            <consortium name="DOE Joint Genome Institute"/>
            <person name="Miettinen O."/>
            <person name="Riley R."/>
            <person name="Acob R."/>
            <person name="Barry K."/>
            <person name="Cullen D."/>
            <person name="De Vries R."/>
            <person name="Hainaut M."/>
            <person name="Hatakka A."/>
            <person name="Henrissat B."/>
            <person name="Hilden K."/>
            <person name="Kuo R."/>
            <person name="Labutti K."/>
            <person name="Lipzen A."/>
            <person name="Makela M.R."/>
            <person name="Sandor L."/>
            <person name="Spatafora J.W."/>
            <person name="Grigoriev I.V."/>
            <person name="Hibbett D.S."/>
        </authorList>
    </citation>
    <scope>NUCLEOTIDE SEQUENCE [LARGE SCALE GENOMIC DNA]</scope>
    <source>
        <strain evidence="1 2">3A-2</strain>
    </source>
</reference>
<gene>
    <name evidence="1" type="ORF">OBBRIDRAFT_804070</name>
</gene>
<accession>A0A8E2DLV8</accession>
<protein>
    <submittedName>
        <fullName evidence="1">Uncharacterized protein</fullName>
    </submittedName>
</protein>
<name>A0A8E2DLV8_9APHY</name>
<sequence>MVTWLIQKQKVRWFQGYLAWRKCVECAGWTTFPYAHPKALFEDKLLIDESSSKKDVSTELNLHIYARNASEPEASAAIPFRFSLFTAHPTVDTVVTSKYDDAAEASYDLEGNNEPPDRSLDNVILDRVYACAASESTNRLHSTVPYVEDPEVAKTIGVNEFNTSPTKVIKLAFLHYHLNSKVFDQIWYMSTIYPYIYSQRGYKCRVADLGTISMQNPMDTMPSDGDEVFRWSMTKYTAMVQDLNCTRTYDCKLEGICTCTCKQSSKEHNTSWASPKEVPRHIQGGDLKRRRLSVRIQLGKICAFKGSMIPYKYKT</sequence>
<dbReference type="EMBL" id="KV722407">
    <property type="protein sequence ID" value="OCH90279.1"/>
    <property type="molecule type" value="Genomic_DNA"/>
</dbReference>
<organism evidence="1 2">
    <name type="scientific">Obba rivulosa</name>
    <dbReference type="NCBI Taxonomy" id="1052685"/>
    <lineage>
        <taxon>Eukaryota</taxon>
        <taxon>Fungi</taxon>
        <taxon>Dikarya</taxon>
        <taxon>Basidiomycota</taxon>
        <taxon>Agaricomycotina</taxon>
        <taxon>Agaricomycetes</taxon>
        <taxon>Polyporales</taxon>
        <taxon>Gelatoporiaceae</taxon>
        <taxon>Obba</taxon>
    </lineage>
</organism>
<evidence type="ECO:0000313" key="2">
    <source>
        <dbReference type="Proteomes" id="UP000250043"/>
    </source>
</evidence>